<dbReference type="EMBL" id="CM043805">
    <property type="protein sequence ID" value="KAI4805294.1"/>
    <property type="molecule type" value="Genomic_DNA"/>
</dbReference>
<comment type="caution">
    <text evidence="1">The sequence shown here is derived from an EMBL/GenBank/DDBJ whole genome shotgun (WGS) entry which is preliminary data.</text>
</comment>
<reference evidence="1" key="1">
    <citation type="submission" date="2022-05" db="EMBL/GenBank/DDBJ databases">
        <title>Chromosome-level genome of Chaenocephalus aceratus.</title>
        <authorList>
            <person name="Park H."/>
        </authorList>
    </citation>
    <scope>NUCLEOTIDE SEQUENCE</scope>
    <source>
        <strain evidence="1">KU_202001</strain>
    </source>
</reference>
<protein>
    <submittedName>
        <fullName evidence="1">Uncharacterized protein</fullName>
    </submittedName>
</protein>
<organism evidence="1 2">
    <name type="scientific">Chaenocephalus aceratus</name>
    <name type="common">Blackfin icefish</name>
    <name type="synonym">Chaenichthys aceratus</name>
    <dbReference type="NCBI Taxonomy" id="36190"/>
    <lineage>
        <taxon>Eukaryota</taxon>
        <taxon>Metazoa</taxon>
        <taxon>Chordata</taxon>
        <taxon>Craniata</taxon>
        <taxon>Vertebrata</taxon>
        <taxon>Euteleostomi</taxon>
        <taxon>Actinopterygii</taxon>
        <taxon>Neopterygii</taxon>
        <taxon>Teleostei</taxon>
        <taxon>Neoteleostei</taxon>
        <taxon>Acanthomorphata</taxon>
        <taxon>Eupercaria</taxon>
        <taxon>Perciformes</taxon>
        <taxon>Notothenioidei</taxon>
        <taxon>Channichthyidae</taxon>
        <taxon>Chaenocephalus</taxon>
    </lineage>
</organism>
<sequence>MWESGANRRHLNRHETHFQWDTNPHPLSQQRAVLQCQPGAHSTGMSFLREHRQAFRSLLRPIQTRGTISRLPTSGLQGTTGFLTVSVSDN</sequence>
<evidence type="ECO:0000313" key="2">
    <source>
        <dbReference type="Proteomes" id="UP001057452"/>
    </source>
</evidence>
<name>A0ACB9VZ09_CHAAC</name>
<dbReference type="Proteomes" id="UP001057452">
    <property type="component" value="Chromosome 21"/>
</dbReference>
<evidence type="ECO:0000313" key="1">
    <source>
        <dbReference type="EMBL" id="KAI4805294.1"/>
    </source>
</evidence>
<gene>
    <name evidence="1" type="ORF">KUCAC02_009919</name>
</gene>
<accession>A0ACB9VZ09</accession>
<keyword evidence="2" id="KW-1185">Reference proteome</keyword>
<proteinExistence type="predicted"/>